<reference evidence="1" key="1">
    <citation type="submission" date="2016-10" db="EMBL/GenBank/DDBJ databases">
        <title>Sequence of Gallionella enrichment culture.</title>
        <authorList>
            <person name="Poehlein A."/>
            <person name="Muehling M."/>
            <person name="Daniel R."/>
        </authorList>
    </citation>
    <scope>NUCLEOTIDE SEQUENCE</scope>
</reference>
<dbReference type="EMBL" id="MLJW01000868">
    <property type="protein sequence ID" value="OIQ81884.1"/>
    <property type="molecule type" value="Genomic_DNA"/>
</dbReference>
<proteinExistence type="predicted"/>
<organism evidence="1">
    <name type="scientific">mine drainage metagenome</name>
    <dbReference type="NCBI Taxonomy" id="410659"/>
    <lineage>
        <taxon>unclassified sequences</taxon>
        <taxon>metagenomes</taxon>
        <taxon>ecological metagenomes</taxon>
    </lineage>
</organism>
<evidence type="ECO:0000313" key="1">
    <source>
        <dbReference type="EMBL" id="OIQ81884.1"/>
    </source>
</evidence>
<comment type="caution">
    <text evidence="1">The sequence shown here is derived from an EMBL/GenBank/DDBJ whole genome shotgun (WGS) entry which is preliminary data.</text>
</comment>
<accession>A0A1J5QPM1</accession>
<protein>
    <submittedName>
        <fullName evidence="1">Uncharacterized protein</fullName>
    </submittedName>
</protein>
<gene>
    <name evidence="1" type="ORF">GALL_363310</name>
</gene>
<name>A0A1J5QPM1_9ZZZZ</name>
<sequence length="63" mass="6388">MSFWPIAATAPRYIEATDNSAMICPQSPGVVPKAPTTTRAIIAIAATFGAVAKNAVTGVGEPS</sequence>
<dbReference type="AlphaFoldDB" id="A0A1J5QPM1"/>